<keyword evidence="3" id="KW-1185">Reference proteome</keyword>
<dbReference type="OrthoDB" id="9150627at2"/>
<sequence length="274" mass="28694">MPAQPLRRSAAPRDQAHGLRQLFAGQALRFLPLVHNPHVPGAGAVMERLCAALAELGLRTLVVDAADSASRAHQLATVDLAACIERLSPQVAYLAAGGLPMHFLDSRATLVGFIEALGTAAGQVQADVVLLQAGALDLRRMFAGATPRPLLLAGSRPDSLTHAYTSMKLLSQRLGALAYDLVVAGDVSQRRARRMGDRLADCADHFLGAALRQVAVVDPMLPAQAPLTADLRTLVADRMATPASGPAANPLAELPVSSPVRPAARRPAPAGHLN</sequence>
<dbReference type="AlphaFoldDB" id="A0A480AWZ5"/>
<gene>
    <name evidence="2" type="ORF">AQPW35_50850</name>
</gene>
<proteinExistence type="predicted"/>
<comment type="caution">
    <text evidence="2">The sequence shown here is derived from an EMBL/GenBank/DDBJ whole genome shotgun (WGS) entry which is preliminary data.</text>
</comment>
<feature type="compositionally biased region" description="Low complexity" evidence="1">
    <location>
        <begin position="255"/>
        <end position="274"/>
    </location>
</feature>
<evidence type="ECO:0000256" key="1">
    <source>
        <dbReference type="SAM" id="MobiDB-lite"/>
    </source>
</evidence>
<name>A0A480AWZ5_9BURK</name>
<dbReference type="Proteomes" id="UP000301751">
    <property type="component" value="Unassembled WGS sequence"/>
</dbReference>
<dbReference type="RefSeq" id="WP_137735705.1">
    <property type="nucleotide sequence ID" value="NZ_BJCL01000023.1"/>
</dbReference>
<protein>
    <recommendedName>
        <fullName evidence="4">Flagellar biosynthesis protein FlhG</fullName>
    </recommendedName>
</protein>
<accession>A0A480AWZ5</accession>
<feature type="region of interest" description="Disordered" evidence="1">
    <location>
        <begin position="244"/>
        <end position="274"/>
    </location>
</feature>
<dbReference type="EMBL" id="BJCL01000023">
    <property type="protein sequence ID" value="GCL66004.1"/>
    <property type="molecule type" value="Genomic_DNA"/>
</dbReference>
<evidence type="ECO:0000313" key="2">
    <source>
        <dbReference type="EMBL" id="GCL66004.1"/>
    </source>
</evidence>
<evidence type="ECO:0008006" key="4">
    <source>
        <dbReference type="Google" id="ProtNLM"/>
    </source>
</evidence>
<reference evidence="3" key="1">
    <citation type="submission" date="2019-03" db="EMBL/GenBank/DDBJ databases">
        <title>Aquabacterium pictum sp.nov., the first bacteriochlorophyll a-containing freshwater bacterium in the genus Aquabacterium of the class Betaproteobacteria.</title>
        <authorList>
            <person name="Hirose S."/>
            <person name="Tank M."/>
            <person name="Hara E."/>
            <person name="Tamaki H."/>
            <person name="Takaichi S."/>
            <person name="Haruta S."/>
            <person name="Hanada S."/>
        </authorList>
    </citation>
    <scope>NUCLEOTIDE SEQUENCE [LARGE SCALE GENOMIC DNA]</scope>
    <source>
        <strain evidence="3">W35</strain>
    </source>
</reference>
<organism evidence="2 3">
    <name type="scientific">Pseudaquabacterium pictum</name>
    <dbReference type="NCBI Taxonomy" id="2315236"/>
    <lineage>
        <taxon>Bacteria</taxon>
        <taxon>Pseudomonadati</taxon>
        <taxon>Pseudomonadota</taxon>
        <taxon>Betaproteobacteria</taxon>
        <taxon>Burkholderiales</taxon>
        <taxon>Sphaerotilaceae</taxon>
        <taxon>Pseudaquabacterium</taxon>
    </lineage>
</organism>
<evidence type="ECO:0000313" key="3">
    <source>
        <dbReference type="Proteomes" id="UP000301751"/>
    </source>
</evidence>